<keyword evidence="1" id="KW-0472">Membrane</keyword>
<dbReference type="InterPro" id="IPR011250">
    <property type="entry name" value="OMP/PagP_B-barrel"/>
</dbReference>
<dbReference type="EMBL" id="BAQB01000014">
    <property type="protein sequence ID" value="GBR46482.1"/>
    <property type="molecule type" value="Genomic_DNA"/>
</dbReference>
<sequence length="258" mass="27884">MVNALFDMDIGKSWVYPYFGAGVGYGWQNMNTNISTPGGTFSQWVNGTSGNFAYQGIFGLSFPVPWVVGLSATTEYRFYSLLGPNSHTTSAFTTPTSFNTGTRETRTDFNHSLLLGLRYEFNPAPPPPAPVSAPVALPPAPTPARTYLVFFDWDSAELSNRARAVVAEAAKNTGSVQVTHIDVSGYTDNSAAHPGQRGDRYNVALSERRAASVKAELIRDGIASGMIVTHGYGDASPLVTTGPNTREPQNRRVEINLK</sequence>
<proteinExistence type="predicted"/>
<dbReference type="InterPro" id="IPR050330">
    <property type="entry name" value="Bact_OuterMem_StrucFunc"/>
</dbReference>
<accession>A0ABQ0QIY8</accession>
<dbReference type="PROSITE" id="PS51123">
    <property type="entry name" value="OMPA_2"/>
    <property type="match status" value="1"/>
</dbReference>
<evidence type="ECO:0000259" key="3">
    <source>
        <dbReference type="PROSITE" id="PS51123"/>
    </source>
</evidence>
<feature type="domain" description="OmpA-like" evidence="3">
    <location>
        <begin position="138"/>
        <end position="258"/>
    </location>
</feature>
<dbReference type="InterPro" id="IPR036737">
    <property type="entry name" value="OmpA-like_sf"/>
</dbReference>
<dbReference type="Pfam" id="PF00691">
    <property type="entry name" value="OmpA"/>
    <property type="match status" value="1"/>
</dbReference>
<dbReference type="InterPro" id="IPR006665">
    <property type="entry name" value="OmpA-like"/>
</dbReference>
<dbReference type="SUPFAM" id="SSF56925">
    <property type="entry name" value="OMPA-like"/>
    <property type="match status" value="1"/>
</dbReference>
<evidence type="ECO:0000313" key="5">
    <source>
        <dbReference type="Proteomes" id="UP001062443"/>
    </source>
</evidence>
<comment type="caution">
    <text evidence="4">The sequence shown here is derived from an EMBL/GenBank/DDBJ whole genome shotgun (WGS) entry which is preliminary data.</text>
</comment>
<dbReference type="PANTHER" id="PTHR30329">
    <property type="entry name" value="STATOR ELEMENT OF FLAGELLAR MOTOR COMPLEX"/>
    <property type="match status" value="1"/>
</dbReference>
<name>A0ABQ0QIY8_9PROT</name>
<feature type="compositionally biased region" description="Basic and acidic residues" evidence="2">
    <location>
        <begin position="248"/>
        <end position="258"/>
    </location>
</feature>
<protein>
    <submittedName>
        <fullName evidence="4">Outer membrane protein</fullName>
    </submittedName>
</protein>
<dbReference type="Gene3D" id="3.30.1330.60">
    <property type="entry name" value="OmpA-like domain"/>
    <property type="match status" value="1"/>
</dbReference>
<evidence type="ECO:0000256" key="1">
    <source>
        <dbReference type="PROSITE-ProRule" id="PRU00473"/>
    </source>
</evidence>
<gene>
    <name evidence="4" type="ORF">AA106556_1126</name>
</gene>
<dbReference type="Gene3D" id="2.40.160.20">
    <property type="match status" value="1"/>
</dbReference>
<dbReference type="Proteomes" id="UP001062443">
    <property type="component" value="Unassembled WGS sequence"/>
</dbReference>
<reference evidence="4" key="1">
    <citation type="submission" date="2013-04" db="EMBL/GenBank/DDBJ databases">
        <title>The genome sequencing project of 58 acetic acid bacteria.</title>
        <authorList>
            <person name="Okamoto-Kainuma A."/>
            <person name="Ishikawa M."/>
            <person name="Umino S."/>
            <person name="Koizumi Y."/>
            <person name="Shiwa Y."/>
            <person name="Yoshikawa H."/>
            <person name="Matsutani M."/>
            <person name="Matsushita K."/>
        </authorList>
    </citation>
    <scope>NUCLEOTIDE SEQUENCE</scope>
    <source>
        <strain evidence="4">NBRC 106556</strain>
    </source>
</reference>
<organism evidence="4 5">
    <name type="scientific">Neokomagataea tanensis NBRC 106556</name>
    <dbReference type="NCBI Taxonomy" id="1223519"/>
    <lineage>
        <taxon>Bacteria</taxon>
        <taxon>Pseudomonadati</taxon>
        <taxon>Pseudomonadota</taxon>
        <taxon>Alphaproteobacteria</taxon>
        <taxon>Acetobacterales</taxon>
        <taxon>Acetobacteraceae</taxon>
        <taxon>Neokomagataea</taxon>
    </lineage>
</organism>
<feature type="region of interest" description="Disordered" evidence="2">
    <location>
        <begin position="237"/>
        <end position="258"/>
    </location>
</feature>
<dbReference type="CDD" id="cd07185">
    <property type="entry name" value="OmpA_C-like"/>
    <property type="match status" value="1"/>
</dbReference>
<evidence type="ECO:0000256" key="2">
    <source>
        <dbReference type="SAM" id="MobiDB-lite"/>
    </source>
</evidence>
<feature type="compositionally biased region" description="Polar residues" evidence="2">
    <location>
        <begin position="238"/>
        <end position="247"/>
    </location>
</feature>
<keyword evidence="5" id="KW-1185">Reference proteome</keyword>
<dbReference type="PANTHER" id="PTHR30329:SF21">
    <property type="entry name" value="LIPOPROTEIN YIAD-RELATED"/>
    <property type="match status" value="1"/>
</dbReference>
<dbReference type="SUPFAM" id="SSF103088">
    <property type="entry name" value="OmpA-like"/>
    <property type="match status" value="1"/>
</dbReference>
<evidence type="ECO:0000313" key="4">
    <source>
        <dbReference type="EMBL" id="GBR46482.1"/>
    </source>
</evidence>